<keyword evidence="6" id="KW-0342">GTP-binding</keyword>
<evidence type="ECO:0000256" key="7">
    <source>
        <dbReference type="ARBA" id="ARBA00047343"/>
    </source>
</evidence>
<keyword evidence="5" id="KW-0547">Nucleotide-binding</keyword>
<dbReference type="Pfam" id="PF22640">
    <property type="entry name" value="ManC_GMP_beta-helix"/>
    <property type="match status" value="1"/>
</dbReference>
<evidence type="ECO:0000256" key="2">
    <source>
        <dbReference type="ARBA" id="ARBA00012387"/>
    </source>
</evidence>
<gene>
    <name evidence="10" type="primary">algA</name>
    <name evidence="10" type="ORF">NCTC11190_00567</name>
</gene>
<dbReference type="GO" id="GO:0004475">
    <property type="term" value="F:mannose-1-phosphate guanylyltransferase (GTP) activity"/>
    <property type="evidence" value="ECO:0007669"/>
    <property type="project" value="UniProtKB-EC"/>
</dbReference>
<dbReference type="InterPro" id="IPR029044">
    <property type="entry name" value="Nucleotide-diphossugar_trans"/>
</dbReference>
<dbReference type="CDD" id="cd02509">
    <property type="entry name" value="GDP-M1P_Guanylyltransferase"/>
    <property type="match status" value="1"/>
</dbReference>
<proteinExistence type="inferred from homology"/>
<evidence type="ECO:0000256" key="6">
    <source>
        <dbReference type="ARBA" id="ARBA00023134"/>
    </source>
</evidence>
<dbReference type="PANTHER" id="PTHR46390">
    <property type="entry name" value="MANNOSE-1-PHOSPHATE GUANYLYLTRANSFERASE"/>
    <property type="match status" value="1"/>
</dbReference>
<sequence length="366" mass="40787">MDPRNNYGVIMAGGIGSRFWPLSKNRMPKQFLDILGTGKSFIRSTFERFLPVVPVENILVVTSALYKDLVLRHLPELRPEQVLTEPVRRNTAPCIAYAAYRIAAENPQANMIVAPSDHLITGEAEFQNILREGLAFVGGTEKLLTIGIRPSRPETGYGYIQIDTAPRSETEGTSICKVKTFTEKPNLEMARVFVESGEFFWNSGIFVWSVPGILKALDTCLPDMSARFAAGKGDYRTASEQPFVDAIYPSCENISIDYGVMEKSPDVYVRCGDFGWSDIGTWGSLYQHAVRDERDNVLGGGGHVLAYDTKGTVVNVPEGKVAVVEGLEDYLVIEKDNALLICRRSSEQSIRNYVEDVKYRFGEEFI</sequence>
<evidence type="ECO:0000256" key="3">
    <source>
        <dbReference type="ARBA" id="ARBA00022679"/>
    </source>
</evidence>
<evidence type="ECO:0000256" key="1">
    <source>
        <dbReference type="ARBA" id="ARBA00006115"/>
    </source>
</evidence>
<dbReference type="InterPro" id="IPR054566">
    <property type="entry name" value="ManC/GMP-like_b-helix"/>
</dbReference>
<protein>
    <recommendedName>
        <fullName evidence="2">mannose-1-phosphate guanylyltransferase</fullName>
        <ecNumber evidence="2">2.7.7.13</ecNumber>
    </recommendedName>
</protein>
<keyword evidence="11" id="KW-1185">Reference proteome</keyword>
<dbReference type="GO" id="GO:0009298">
    <property type="term" value="P:GDP-mannose biosynthetic process"/>
    <property type="evidence" value="ECO:0007669"/>
    <property type="project" value="TreeGrafter"/>
</dbReference>
<dbReference type="EC" id="2.7.7.13" evidence="2"/>
<dbReference type="FunFam" id="3.90.550.10:FF:000046">
    <property type="entry name" value="Mannose-1-phosphate guanylyltransferase (GDP)"/>
    <property type="match status" value="1"/>
</dbReference>
<feature type="domain" description="Nucleotidyl transferase" evidence="8">
    <location>
        <begin position="8"/>
        <end position="291"/>
    </location>
</feature>
<organism evidence="10 11">
    <name type="scientific">Rikenella microfusus</name>
    <dbReference type="NCBI Taxonomy" id="28139"/>
    <lineage>
        <taxon>Bacteria</taxon>
        <taxon>Pseudomonadati</taxon>
        <taxon>Bacteroidota</taxon>
        <taxon>Bacteroidia</taxon>
        <taxon>Bacteroidales</taxon>
        <taxon>Rikenellaceae</taxon>
        <taxon>Rikenella</taxon>
    </lineage>
</organism>
<dbReference type="Proteomes" id="UP000255233">
    <property type="component" value="Unassembled WGS sequence"/>
</dbReference>
<dbReference type="EMBL" id="UGVL01000001">
    <property type="protein sequence ID" value="SUE33360.1"/>
    <property type="molecule type" value="Genomic_DNA"/>
</dbReference>
<accession>A0A379MR42</accession>
<evidence type="ECO:0000259" key="9">
    <source>
        <dbReference type="Pfam" id="PF22640"/>
    </source>
</evidence>
<keyword evidence="4" id="KW-0548">Nucleotidyltransferase</keyword>
<feature type="domain" description="MannoseP isomerase/GMP-like beta-helix" evidence="9">
    <location>
        <begin position="303"/>
        <end position="355"/>
    </location>
</feature>
<evidence type="ECO:0000256" key="4">
    <source>
        <dbReference type="ARBA" id="ARBA00022695"/>
    </source>
</evidence>
<dbReference type="InterPro" id="IPR005835">
    <property type="entry name" value="NTP_transferase_dom"/>
</dbReference>
<dbReference type="GO" id="GO:0005525">
    <property type="term" value="F:GTP binding"/>
    <property type="evidence" value="ECO:0007669"/>
    <property type="project" value="UniProtKB-KW"/>
</dbReference>
<dbReference type="Pfam" id="PF00483">
    <property type="entry name" value="NTP_transferase"/>
    <property type="match status" value="1"/>
</dbReference>
<name>A0A379MR42_9BACT</name>
<evidence type="ECO:0000259" key="8">
    <source>
        <dbReference type="Pfam" id="PF00483"/>
    </source>
</evidence>
<evidence type="ECO:0000313" key="10">
    <source>
        <dbReference type="EMBL" id="SUE33360.1"/>
    </source>
</evidence>
<dbReference type="InterPro" id="IPR051161">
    <property type="entry name" value="Mannose-6P_isomerase_type2"/>
</dbReference>
<evidence type="ECO:0000313" key="11">
    <source>
        <dbReference type="Proteomes" id="UP000255233"/>
    </source>
</evidence>
<dbReference type="RefSeq" id="WP_027290641.1">
    <property type="nucleotide sequence ID" value="NZ_CALVFX010000002.1"/>
</dbReference>
<dbReference type="STRING" id="880526.GCA_000427365_00879"/>
<dbReference type="OrthoDB" id="9806359at2"/>
<dbReference type="SUPFAM" id="SSF53448">
    <property type="entry name" value="Nucleotide-diphospho-sugar transferases"/>
    <property type="match status" value="1"/>
</dbReference>
<dbReference type="Gene3D" id="3.90.550.10">
    <property type="entry name" value="Spore Coat Polysaccharide Biosynthesis Protein SpsA, Chain A"/>
    <property type="match status" value="1"/>
</dbReference>
<dbReference type="PANTHER" id="PTHR46390:SF1">
    <property type="entry name" value="MANNOSE-1-PHOSPHATE GUANYLYLTRANSFERASE"/>
    <property type="match status" value="1"/>
</dbReference>
<dbReference type="InterPro" id="IPR049577">
    <property type="entry name" value="GMPP_N"/>
</dbReference>
<dbReference type="SUPFAM" id="SSF159283">
    <property type="entry name" value="Guanosine diphospho-D-mannose pyrophosphorylase/mannose-6-phosphate isomerase linker domain"/>
    <property type="match status" value="1"/>
</dbReference>
<comment type="catalytic activity">
    <reaction evidence="7">
        <text>alpha-D-mannose 1-phosphate + GTP + H(+) = GDP-alpha-D-mannose + diphosphate</text>
        <dbReference type="Rhea" id="RHEA:15229"/>
        <dbReference type="ChEBI" id="CHEBI:15378"/>
        <dbReference type="ChEBI" id="CHEBI:33019"/>
        <dbReference type="ChEBI" id="CHEBI:37565"/>
        <dbReference type="ChEBI" id="CHEBI:57527"/>
        <dbReference type="ChEBI" id="CHEBI:58409"/>
        <dbReference type="EC" id="2.7.7.13"/>
    </reaction>
</comment>
<comment type="similarity">
    <text evidence="1">Belongs to the mannose-6-phosphate isomerase type 2 family.</text>
</comment>
<evidence type="ECO:0000256" key="5">
    <source>
        <dbReference type="ARBA" id="ARBA00022741"/>
    </source>
</evidence>
<dbReference type="AlphaFoldDB" id="A0A379MR42"/>
<reference evidence="10 11" key="1">
    <citation type="submission" date="2018-06" db="EMBL/GenBank/DDBJ databases">
        <authorList>
            <consortium name="Pathogen Informatics"/>
            <person name="Doyle S."/>
        </authorList>
    </citation>
    <scope>NUCLEOTIDE SEQUENCE [LARGE SCALE GENOMIC DNA]</scope>
    <source>
        <strain evidence="10 11">NCTC11190</strain>
    </source>
</reference>
<keyword evidence="3" id="KW-0808">Transferase</keyword>